<dbReference type="AlphaFoldDB" id="X7E475"/>
<evidence type="ECO:0000313" key="2">
    <source>
        <dbReference type="Proteomes" id="UP000054058"/>
    </source>
</evidence>
<reference evidence="1 2" key="1">
    <citation type="submission" date="2014-01" db="EMBL/GenBank/DDBJ databases">
        <title>Marinomonas ushuaiensis DSM 15871 Genome Sequencing.</title>
        <authorList>
            <person name="Lai Q."/>
            <person name="Shao Z.S."/>
        </authorList>
    </citation>
    <scope>NUCLEOTIDE SEQUENCE [LARGE SCALE GENOMIC DNA]</scope>
    <source>
        <strain evidence="1 2">DSM 15871</strain>
    </source>
</reference>
<keyword evidence="2" id="KW-1185">Reference proteome</keyword>
<dbReference type="PATRIC" id="fig|1122207.3.peg.1707"/>
<organism evidence="1 2">
    <name type="scientific">Marinomonas ushuaiensis DSM 15871</name>
    <dbReference type="NCBI Taxonomy" id="1122207"/>
    <lineage>
        <taxon>Bacteria</taxon>
        <taxon>Pseudomonadati</taxon>
        <taxon>Pseudomonadota</taxon>
        <taxon>Gammaproteobacteria</taxon>
        <taxon>Oceanospirillales</taxon>
        <taxon>Oceanospirillaceae</taxon>
        <taxon>Marinomonas</taxon>
    </lineage>
</organism>
<gene>
    <name evidence="1" type="ORF">MUS1_12845</name>
</gene>
<protein>
    <submittedName>
        <fullName evidence="1">Uncharacterized protein</fullName>
    </submittedName>
</protein>
<sequence>MKIAQKDEDNMSKKNVTDALHIFYELNAAFSDAYWETNDINQKDRFFAMKSILQDELDELHKLSLQDHIYPYEPMNPSLLQLSDKLRALLPELNKYIYRQQTANQFAEIIPGVCELFES</sequence>
<name>X7E475_9GAMM</name>
<accession>X7E475</accession>
<dbReference type="EMBL" id="JAMB01000006">
    <property type="protein sequence ID" value="ETX10859.1"/>
    <property type="molecule type" value="Genomic_DNA"/>
</dbReference>
<comment type="caution">
    <text evidence="1">The sequence shown here is derived from an EMBL/GenBank/DDBJ whole genome shotgun (WGS) entry which is preliminary data.</text>
</comment>
<proteinExistence type="predicted"/>
<dbReference type="eggNOG" id="ENOG50335SA">
    <property type="taxonomic scope" value="Bacteria"/>
</dbReference>
<dbReference type="Proteomes" id="UP000054058">
    <property type="component" value="Unassembled WGS sequence"/>
</dbReference>
<evidence type="ECO:0000313" key="1">
    <source>
        <dbReference type="EMBL" id="ETX10859.1"/>
    </source>
</evidence>